<dbReference type="AlphaFoldDB" id="A0AAV7EUU9"/>
<dbReference type="EMBL" id="JAINDJ010000003">
    <property type="protein sequence ID" value="KAG9452670.1"/>
    <property type="molecule type" value="Genomic_DNA"/>
</dbReference>
<dbReference type="PANTHER" id="PTHR46196">
    <property type="entry name" value="TRANSCRIPTION FACTOR BHLH155-LIKE ISOFORM X1-RELATED"/>
    <property type="match status" value="1"/>
</dbReference>
<evidence type="ECO:0000313" key="6">
    <source>
        <dbReference type="Proteomes" id="UP000825729"/>
    </source>
</evidence>
<evidence type="ECO:0000313" key="5">
    <source>
        <dbReference type="EMBL" id="KAG9452670.1"/>
    </source>
</evidence>
<feature type="region of interest" description="Disordered" evidence="3">
    <location>
        <begin position="793"/>
        <end position="828"/>
    </location>
</feature>
<feature type="compositionally biased region" description="Basic and acidic residues" evidence="3">
    <location>
        <begin position="608"/>
        <end position="624"/>
    </location>
</feature>
<feature type="domain" description="BHLH" evidence="4">
    <location>
        <begin position="607"/>
        <end position="656"/>
    </location>
</feature>
<keyword evidence="1" id="KW-0805">Transcription regulation</keyword>
<dbReference type="InterPro" id="IPR043561">
    <property type="entry name" value="LHW-like"/>
</dbReference>
<evidence type="ECO:0000256" key="2">
    <source>
        <dbReference type="ARBA" id="ARBA00023163"/>
    </source>
</evidence>
<dbReference type="GO" id="GO:0003700">
    <property type="term" value="F:DNA-binding transcription factor activity"/>
    <property type="evidence" value="ECO:0007669"/>
    <property type="project" value="InterPro"/>
</dbReference>
<proteinExistence type="predicted"/>
<accession>A0AAV7EUU9</accession>
<dbReference type="PANTHER" id="PTHR46196:SF2">
    <property type="entry name" value="TRANSCRIPTION FACTOR BHLH157"/>
    <property type="match status" value="1"/>
</dbReference>
<evidence type="ECO:0000256" key="1">
    <source>
        <dbReference type="ARBA" id="ARBA00023015"/>
    </source>
</evidence>
<protein>
    <recommendedName>
        <fullName evidence="4">BHLH domain-containing protein</fullName>
    </recommendedName>
</protein>
<organism evidence="5 6">
    <name type="scientific">Aristolochia fimbriata</name>
    <name type="common">White veined hardy Dutchman's pipe vine</name>
    <dbReference type="NCBI Taxonomy" id="158543"/>
    <lineage>
        <taxon>Eukaryota</taxon>
        <taxon>Viridiplantae</taxon>
        <taxon>Streptophyta</taxon>
        <taxon>Embryophyta</taxon>
        <taxon>Tracheophyta</taxon>
        <taxon>Spermatophyta</taxon>
        <taxon>Magnoliopsida</taxon>
        <taxon>Magnoliidae</taxon>
        <taxon>Piperales</taxon>
        <taxon>Aristolochiaceae</taxon>
        <taxon>Aristolochia</taxon>
    </lineage>
</organism>
<evidence type="ECO:0000259" key="4">
    <source>
        <dbReference type="PROSITE" id="PS50888"/>
    </source>
</evidence>
<feature type="region of interest" description="Disordered" evidence="3">
    <location>
        <begin position="511"/>
        <end position="534"/>
    </location>
</feature>
<gene>
    <name evidence="5" type="ORF">H6P81_005574</name>
</gene>
<name>A0AAV7EUU9_ARIFI</name>
<keyword evidence="6" id="KW-1185">Reference proteome</keyword>
<evidence type="ECO:0000256" key="3">
    <source>
        <dbReference type="SAM" id="MobiDB-lite"/>
    </source>
</evidence>
<reference evidence="5 6" key="1">
    <citation type="submission" date="2021-07" db="EMBL/GenBank/DDBJ databases">
        <title>The Aristolochia fimbriata genome: insights into angiosperm evolution, floral development and chemical biosynthesis.</title>
        <authorList>
            <person name="Jiao Y."/>
        </authorList>
    </citation>
    <scope>NUCLEOTIDE SEQUENCE [LARGE SCALE GENOMIC DNA]</scope>
    <source>
        <strain evidence="5">IBCAS-2021</strain>
        <tissue evidence="5">Leaf</tissue>
    </source>
</reference>
<dbReference type="InterPro" id="IPR025610">
    <property type="entry name" value="MYC/MYB_N"/>
</dbReference>
<dbReference type="Pfam" id="PF14215">
    <property type="entry name" value="bHLH-MYC_N"/>
    <property type="match status" value="1"/>
</dbReference>
<dbReference type="Proteomes" id="UP000825729">
    <property type="component" value="Unassembled WGS sequence"/>
</dbReference>
<keyword evidence="2" id="KW-0804">Transcription</keyword>
<comment type="caution">
    <text evidence="5">The sequence shown here is derived from an EMBL/GenBank/DDBJ whole genome shotgun (WGS) entry which is preliminary data.</text>
</comment>
<dbReference type="Pfam" id="PF23176">
    <property type="entry name" value="bHLH_LHW"/>
    <property type="match status" value="1"/>
</dbReference>
<sequence>MGFQLKELLRTICCNNGWLYGILWRARSRESMLLLPEDSYYDEHIAVVIEKMLLQVHVLGEGIIGQVAYSGKHRWIFSDNYLQDMSQEGLVNNHAGLQDTAEWNQQFSAGMKTVALIPVSPQCVLQFGSHQKIGETLEFVHLTKNMFLQLESLREPFHSGPQYKAYNGSYDGIDETFASIITTTHGCTSYPDIKLQYPPTVSSGALPLGFPLDGLKPCASAQVILQSPNMQLPQIAQESRSGANHLGPICTTSNTRSSGVSSLVSIEQQLLSSIRFRGSPSVAPTSENAIGSFHNTTSSFHGSSVLTSRPVDTFSNGMRSTRLGVGALVNEGQTQFEGESTSFQIVQEDSKLSESTLVNHHINKTSQWSPTVQVNSCVNTPQNGDMLQALGVSSLSSEFARLDSSSATMDQNIKKSSFSNSINPLAEIYDGKEKISDNLFENLGDLSNCQQWEGWDDILLPIGSSSLSNLSTCVSECITDLDTVNESCKGFSREFGIEHLLDAVVTHVNSAPNHSSDNHSSLSTTTKAGSTSGYHNPVPLPGLCGLSGAMDSFQPQCSSEKAAYTSQKDTLSKSFVSSWISSSYSDSGVTMQPKRSEEAAKSMRKRARPGESTRPRPKDRQQIQDRVKELREIVPNGAKCSIDALLDRTIKHMLFLQSVTKYADKLKQVDEPKMIDKESGVVLKDNSSGSNGGATWAFEVGGQTMVCPIIVEDLNPPGQMLVEMLCEKRGFFLEIAEIIRGFGLTILKGVMESRDDKIWARFVVEANREITRMDIFLSLVQLLQQTAASSVSSASQPAKGPDSGAPVFSTAHQQSPVTLPVSVADRLQ</sequence>
<dbReference type="PROSITE" id="PS50888">
    <property type="entry name" value="BHLH"/>
    <property type="match status" value="1"/>
</dbReference>
<feature type="region of interest" description="Disordered" evidence="3">
    <location>
        <begin position="583"/>
        <end position="624"/>
    </location>
</feature>
<dbReference type="InterPro" id="IPR011598">
    <property type="entry name" value="bHLH_dom"/>
</dbReference>
<dbReference type="CDD" id="cd18915">
    <property type="entry name" value="bHLH_AtLHW_like"/>
    <property type="match status" value="1"/>
</dbReference>
<dbReference type="GO" id="GO:0046983">
    <property type="term" value="F:protein dimerization activity"/>
    <property type="evidence" value="ECO:0007669"/>
    <property type="project" value="InterPro"/>
</dbReference>